<organism evidence="3 4">
    <name type="scientific">Lutibacter maritimus</name>
    <dbReference type="NCBI Taxonomy" id="593133"/>
    <lineage>
        <taxon>Bacteria</taxon>
        <taxon>Pseudomonadati</taxon>
        <taxon>Bacteroidota</taxon>
        <taxon>Flavobacteriia</taxon>
        <taxon>Flavobacteriales</taxon>
        <taxon>Flavobacteriaceae</taxon>
        <taxon>Lutibacter</taxon>
    </lineage>
</organism>
<name>A0A1I6R428_9FLAO</name>
<feature type="chain" id="PRO_5011734169" description="LTXXQ motif family protein" evidence="2">
    <location>
        <begin position="21"/>
        <end position="151"/>
    </location>
</feature>
<keyword evidence="2" id="KW-0732">Signal</keyword>
<evidence type="ECO:0000313" key="3">
    <source>
        <dbReference type="EMBL" id="SFS59443.1"/>
    </source>
</evidence>
<gene>
    <name evidence="3" type="ORF">SAMN04488006_2167</name>
</gene>
<evidence type="ECO:0008006" key="5">
    <source>
        <dbReference type="Google" id="ProtNLM"/>
    </source>
</evidence>
<dbReference type="OrthoDB" id="956918at2"/>
<accession>A0A1I6R428</accession>
<sequence>MKKLLGLTAIVLLFSITISAQGKQSGGANRGSDLTIEQRVTLQTKRMALNLDLDAKQQKEVEQMLLKSANENDKMRDEFRQKRQSGELTADEKFAFENSRIERQAAHKAEMKRILNKDQYAKWEKTLMNNRGKSGMRSNSNNPQKQFKNRG</sequence>
<dbReference type="EMBL" id="FOZP01000005">
    <property type="protein sequence ID" value="SFS59443.1"/>
    <property type="molecule type" value="Genomic_DNA"/>
</dbReference>
<reference evidence="4" key="1">
    <citation type="submission" date="2016-10" db="EMBL/GenBank/DDBJ databases">
        <authorList>
            <person name="Varghese N."/>
            <person name="Submissions S."/>
        </authorList>
    </citation>
    <scope>NUCLEOTIDE SEQUENCE [LARGE SCALE GENOMIC DNA]</scope>
    <source>
        <strain evidence="4">DSM 24450</strain>
    </source>
</reference>
<feature type="region of interest" description="Disordered" evidence="1">
    <location>
        <begin position="125"/>
        <end position="151"/>
    </location>
</feature>
<feature type="compositionally biased region" description="Polar residues" evidence="1">
    <location>
        <begin position="127"/>
        <end position="151"/>
    </location>
</feature>
<evidence type="ECO:0000256" key="2">
    <source>
        <dbReference type="SAM" id="SignalP"/>
    </source>
</evidence>
<dbReference type="AlphaFoldDB" id="A0A1I6R428"/>
<proteinExistence type="predicted"/>
<evidence type="ECO:0000256" key="1">
    <source>
        <dbReference type="SAM" id="MobiDB-lite"/>
    </source>
</evidence>
<keyword evidence="4" id="KW-1185">Reference proteome</keyword>
<dbReference type="RefSeq" id="WP_090226060.1">
    <property type="nucleotide sequence ID" value="NZ_FOZP01000005.1"/>
</dbReference>
<feature type="region of interest" description="Disordered" evidence="1">
    <location>
        <begin position="67"/>
        <end position="91"/>
    </location>
</feature>
<feature type="compositionally biased region" description="Basic and acidic residues" evidence="1">
    <location>
        <begin position="70"/>
        <end position="91"/>
    </location>
</feature>
<protein>
    <recommendedName>
        <fullName evidence="5">LTXXQ motif family protein</fullName>
    </recommendedName>
</protein>
<dbReference type="STRING" id="593133.SAMN04488006_2167"/>
<feature type="signal peptide" evidence="2">
    <location>
        <begin position="1"/>
        <end position="20"/>
    </location>
</feature>
<dbReference type="Proteomes" id="UP000199312">
    <property type="component" value="Unassembled WGS sequence"/>
</dbReference>
<evidence type="ECO:0000313" key="4">
    <source>
        <dbReference type="Proteomes" id="UP000199312"/>
    </source>
</evidence>